<dbReference type="AlphaFoldDB" id="A0A1J5QAU9"/>
<feature type="compositionally biased region" description="Basic residues" evidence="1">
    <location>
        <begin position="689"/>
        <end position="700"/>
    </location>
</feature>
<proteinExistence type="predicted"/>
<comment type="caution">
    <text evidence="2">The sequence shown here is derived from an EMBL/GenBank/DDBJ whole genome shotgun (WGS) entry which is preliminary data.</text>
</comment>
<dbReference type="AntiFam" id="ANF00080">
    <property type="entry name" value="Shadow ORF (opposite dnaE)"/>
</dbReference>
<feature type="region of interest" description="Disordered" evidence="1">
    <location>
        <begin position="385"/>
        <end position="410"/>
    </location>
</feature>
<protein>
    <submittedName>
        <fullName evidence="2">Uncharacterized protein</fullName>
    </submittedName>
</protein>
<feature type="region of interest" description="Disordered" evidence="1">
    <location>
        <begin position="463"/>
        <end position="487"/>
    </location>
</feature>
<dbReference type="EMBL" id="MLJW01001713">
    <property type="protein sequence ID" value="OIQ77028.1"/>
    <property type="molecule type" value="Genomic_DNA"/>
</dbReference>
<accession>A0A1J5QAU9</accession>
<feature type="region of interest" description="Disordered" evidence="1">
    <location>
        <begin position="519"/>
        <end position="545"/>
    </location>
</feature>
<feature type="compositionally biased region" description="Basic and acidic residues" evidence="1">
    <location>
        <begin position="473"/>
        <end position="487"/>
    </location>
</feature>
<reference evidence="2" key="1">
    <citation type="submission" date="2016-10" db="EMBL/GenBank/DDBJ databases">
        <title>Sequence of Gallionella enrichment culture.</title>
        <authorList>
            <person name="Poehlein A."/>
            <person name="Muehling M."/>
            <person name="Daniel R."/>
        </authorList>
    </citation>
    <scope>NUCLEOTIDE SEQUENCE</scope>
</reference>
<name>A0A1J5QAU9_9ZZZZ</name>
<organism evidence="2">
    <name type="scientific">mine drainage metagenome</name>
    <dbReference type="NCBI Taxonomy" id="410659"/>
    <lineage>
        <taxon>unclassified sequences</taxon>
        <taxon>metagenomes</taxon>
        <taxon>ecological metagenomes</taxon>
    </lineage>
</organism>
<feature type="compositionally biased region" description="Basic and acidic residues" evidence="1">
    <location>
        <begin position="385"/>
        <end position="396"/>
    </location>
</feature>
<gene>
    <name evidence="2" type="ORF">GALL_412830</name>
</gene>
<sequence>MRLGETEVGEGLELVEDLLRDVGRDAVASHPGEQPRVERLHALGGPLGPHGSAQLVGLGRGEVRHVNRHLHELFLEQRDAERLGQGLLQPRVQVRDLLPATRALDVGVHRAALDGSGPDERDLHHDVVEATRLEPGQRRHLRAGLHLEDPDGVRGAQEVVHEGVLVREPVQPELHTLVLTHQVEGDPQRREHPQPQQVELHQPGVGAVVLVPLEHRATGHPRPLHRAHLDHRPVAQHHAAGVDAQVPGQAQHPLREVDYGRGDLVELAGRRRLHRGDDVVAVGGRGRRRRGRRPSQAPPPLDRPAPGVLLPDVVPERPRGVPHRGARPVGDHVGNLRRVLTVEAFVDVLDDLLAAPRLDVDVDVRRPVPLRCQEALEEQAVRDGVHRGDPERVADRRVRRRPAPLAEDPAPTAEVHEVVDDQEVPRETEGLDHVELVGDLRVRAGDPLGCRLPVAVEGTSAHQLTQPGGLGVPRRDGVGRQARGDEGQVERALVAEHRRGPHRLRVPTVPDRHLGRRAQVGRRGPRQPPVHVVERGTCPHGRERGREIGVPRAGVVDVAGRDQRQPGTGRERSQRVAAFGVQRVPGVGDLDGDVLPAEQRDQPVQLGPGRHGGIGAAAVQGLTHRTLATAGQDQPLPGRLLGEMLEPVVGSTLGPGRQVGLGDRPGQRAVAVGPAGQHQQMGGTGVRDTRRRVQQTRRGG</sequence>
<evidence type="ECO:0000256" key="1">
    <source>
        <dbReference type="SAM" id="MobiDB-lite"/>
    </source>
</evidence>
<feature type="region of interest" description="Disordered" evidence="1">
    <location>
        <begin position="278"/>
        <end position="313"/>
    </location>
</feature>
<evidence type="ECO:0000313" key="2">
    <source>
        <dbReference type="EMBL" id="OIQ77028.1"/>
    </source>
</evidence>
<feature type="region of interest" description="Disordered" evidence="1">
    <location>
        <begin position="653"/>
        <end position="700"/>
    </location>
</feature>